<dbReference type="EMBL" id="RCHS01003690">
    <property type="protein sequence ID" value="RMX40029.1"/>
    <property type="molecule type" value="Genomic_DNA"/>
</dbReference>
<feature type="compositionally biased region" description="Low complexity" evidence="1">
    <location>
        <begin position="150"/>
        <end position="160"/>
    </location>
</feature>
<evidence type="ECO:0000313" key="3">
    <source>
        <dbReference type="Proteomes" id="UP000275408"/>
    </source>
</evidence>
<dbReference type="AlphaFoldDB" id="A0A3M6TFC3"/>
<dbReference type="Proteomes" id="UP000275408">
    <property type="component" value="Unassembled WGS sequence"/>
</dbReference>
<organism evidence="2 3">
    <name type="scientific">Pocillopora damicornis</name>
    <name type="common">Cauliflower coral</name>
    <name type="synonym">Millepora damicornis</name>
    <dbReference type="NCBI Taxonomy" id="46731"/>
    <lineage>
        <taxon>Eukaryota</taxon>
        <taxon>Metazoa</taxon>
        <taxon>Cnidaria</taxon>
        <taxon>Anthozoa</taxon>
        <taxon>Hexacorallia</taxon>
        <taxon>Scleractinia</taxon>
        <taxon>Astrocoeniina</taxon>
        <taxon>Pocilloporidae</taxon>
        <taxon>Pocillopora</taxon>
    </lineage>
</organism>
<protein>
    <submittedName>
        <fullName evidence="2">Uncharacterized protein</fullName>
    </submittedName>
</protein>
<reference evidence="2 3" key="1">
    <citation type="journal article" date="2018" name="Sci. Rep.">
        <title>Comparative analysis of the Pocillopora damicornis genome highlights role of immune system in coral evolution.</title>
        <authorList>
            <person name="Cunning R."/>
            <person name="Bay R.A."/>
            <person name="Gillette P."/>
            <person name="Baker A.C."/>
            <person name="Traylor-Knowles N."/>
        </authorList>
    </citation>
    <scope>NUCLEOTIDE SEQUENCE [LARGE SCALE GENOMIC DNA]</scope>
    <source>
        <strain evidence="2">RSMAS</strain>
        <tissue evidence="2">Whole animal</tissue>
    </source>
</reference>
<gene>
    <name evidence="2" type="ORF">pdam_00018003</name>
</gene>
<proteinExistence type="predicted"/>
<comment type="caution">
    <text evidence="2">The sequence shown here is derived from an EMBL/GenBank/DDBJ whole genome shotgun (WGS) entry which is preliminary data.</text>
</comment>
<evidence type="ECO:0000256" key="1">
    <source>
        <dbReference type="SAM" id="MobiDB-lite"/>
    </source>
</evidence>
<sequence>MNASFGYATKPDSRQVLTRVRRPNVILDLEGVYLGRLPAKKNKGSGLASNVTVWIKEITGLLNDNQNLQTVKEKHVHVVAAFDKLKEAHFDYWSKVKDAGGITECCDYLSRHVDNFGAFWHQVDDWIVVAEQRLLSAGLQADSKIKPEDSASSISSHAHSGTLKHSKSSRRVSSCQSRTNSVKAARLEEAVRFAELDAKKVVLRKQQYCMESLMRLGVERTKVKISLSTLEKKNSPVESYLMQDLVVSNLHENSFVRLSALFTRPEILNLCHIKLGWDEEVPPEYASNWHKWMDDLPALSLFLASVNLYEKTECYTGFRRSLPGETLSKEERKITGLLNDQTVKEKLVHEVPAFDKFKEAHFDYWFKAALNGIWEGLQMNIDEIISWSTGDKMIFNESKMK</sequence>
<keyword evidence="3" id="KW-1185">Reference proteome</keyword>
<evidence type="ECO:0000313" key="2">
    <source>
        <dbReference type="EMBL" id="RMX40029.1"/>
    </source>
</evidence>
<feature type="region of interest" description="Disordered" evidence="1">
    <location>
        <begin position="148"/>
        <end position="177"/>
    </location>
</feature>
<name>A0A3M6TFC3_POCDA</name>
<accession>A0A3M6TFC3</accession>